<reference evidence="1 2" key="1">
    <citation type="submission" date="2019-07" db="EMBL/GenBank/DDBJ databases">
        <title>Whole genome shotgun sequence of Chryseobacterium lathyri NBRC 105250.</title>
        <authorList>
            <person name="Hosoyama A."/>
            <person name="Uohara A."/>
            <person name="Ohji S."/>
            <person name="Ichikawa N."/>
        </authorList>
    </citation>
    <scope>NUCLEOTIDE SEQUENCE [LARGE SCALE GENOMIC DNA]</scope>
    <source>
        <strain evidence="1 2">NBRC 105250</strain>
    </source>
</reference>
<dbReference type="EMBL" id="BJYI01000026">
    <property type="protein sequence ID" value="GEN74101.1"/>
    <property type="molecule type" value="Genomic_DNA"/>
</dbReference>
<name>A0A511YFZ5_9FLAO</name>
<comment type="caution">
    <text evidence="1">The sequence shown here is derived from an EMBL/GenBank/DDBJ whole genome shotgun (WGS) entry which is preliminary data.</text>
</comment>
<evidence type="ECO:0000313" key="1">
    <source>
        <dbReference type="EMBL" id="GEN74101.1"/>
    </source>
</evidence>
<proteinExistence type="predicted"/>
<dbReference type="RefSeq" id="WP_111960159.1">
    <property type="nucleotide sequence ID" value="NZ_BJYI01000026.1"/>
</dbReference>
<sequence length="129" mass="14757">METHNILKIVSLEIMPGTFDGIFKCYDAVLNSKIDFYAENGITVATYAITTTAGGIMSPNDAVKRLIQYFLSGRSEFDFQVHRNIELTEATICWNKIHHLKVELSEPLKSEFEKIFDVSNWNIPQQQIN</sequence>
<evidence type="ECO:0000313" key="2">
    <source>
        <dbReference type="Proteomes" id="UP000321150"/>
    </source>
</evidence>
<organism evidence="1 2">
    <name type="scientific">Chryseobacterium lathyri</name>
    <dbReference type="NCBI Taxonomy" id="395933"/>
    <lineage>
        <taxon>Bacteria</taxon>
        <taxon>Pseudomonadati</taxon>
        <taxon>Bacteroidota</taxon>
        <taxon>Flavobacteriia</taxon>
        <taxon>Flavobacteriales</taxon>
        <taxon>Weeksellaceae</taxon>
        <taxon>Chryseobacterium group</taxon>
        <taxon>Chryseobacterium</taxon>
    </lineage>
</organism>
<protein>
    <submittedName>
        <fullName evidence="1">Uncharacterized protein</fullName>
    </submittedName>
</protein>
<dbReference type="Proteomes" id="UP000321150">
    <property type="component" value="Unassembled WGS sequence"/>
</dbReference>
<dbReference type="AlphaFoldDB" id="A0A511YFZ5"/>
<accession>A0A511YFZ5</accession>
<gene>
    <name evidence="1" type="ORF">CLA01_41730</name>
</gene>